<dbReference type="NCBIfam" id="NF007216">
    <property type="entry name" value="PRK09638.1"/>
    <property type="match status" value="1"/>
</dbReference>
<evidence type="ECO:0000313" key="9">
    <source>
        <dbReference type="EMBL" id="SDL10930.1"/>
    </source>
</evidence>
<evidence type="ECO:0000256" key="6">
    <source>
        <dbReference type="RuleBase" id="RU000716"/>
    </source>
</evidence>
<dbReference type="Pfam" id="PF04542">
    <property type="entry name" value="Sigma70_r2"/>
    <property type="match status" value="1"/>
</dbReference>
<dbReference type="InterPro" id="IPR013324">
    <property type="entry name" value="RNA_pol_sigma_r3/r4-like"/>
</dbReference>
<dbReference type="InterPro" id="IPR039425">
    <property type="entry name" value="RNA_pol_sigma-70-like"/>
</dbReference>
<evidence type="ECO:0000256" key="3">
    <source>
        <dbReference type="ARBA" id="ARBA00023082"/>
    </source>
</evidence>
<comment type="similarity">
    <text evidence="1 6">Belongs to the sigma-70 factor family. ECF subfamily.</text>
</comment>
<evidence type="ECO:0000313" key="10">
    <source>
        <dbReference type="Proteomes" id="UP000199050"/>
    </source>
</evidence>
<evidence type="ECO:0000256" key="1">
    <source>
        <dbReference type="ARBA" id="ARBA00010641"/>
    </source>
</evidence>
<dbReference type="Pfam" id="PF08281">
    <property type="entry name" value="Sigma70_r4_2"/>
    <property type="match status" value="1"/>
</dbReference>
<dbReference type="SUPFAM" id="SSF88659">
    <property type="entry name" value="Sigma3 and sigma4 domains of RNA polymerase sigma factors"/>
    <property type="match status" value="1"/>
</dbReference>
<dbReference type="InterPro" id="IPR000838">
    <property type="entry name" value="RNA_pol_sigma70_ECF_CS"/>
</dbReference>
<organism evidence="9 10">
    <name type="scientific">Paenibacillus typhae</name>
    <dbReference type="NCBI Taxonomy" id="1174501"/>
    <lineage>
        <taxon>Bacteria</taxon>
        <taxon>Bacillati</taxon>
        <taxon>Bacillota</taxon>
        <taxon>Bacilli</taxon>
        <taxon>Bacillales</taxon>
        <taxon>Paenibacillaceae</taxon>
        <taxon>Paenibacillus</taxon>
    </lineage>
</organism>
<dbReference type="InterPro" id="IPR007627">
    <property type="entry name" value="RNA_pol_sigma70_r2"/>
</dbReference>
<name>A0A1G9HD88_9BACL</name>
<feature type="domain" description="RNA polymerase sigma-70 region 2" evidence="7">
    <location>
        <begin position="23"/>
        <end position="90"/>
    </location>
</feature>
<keyword evidence="2 6" id="KW-0805">Transcription regulation</keyword>
<evidence type="ECO:0000256" key="2">
    <source>
        <dbReference type="ARBA" id="ARBA00023015"/>
    </source>
</evidence>
<dbReference type="GO" id="GO:0003677">
    <property type="term" value="F:DNA binding"/>
    <property type="evidence" value="ECO:0007669"/>
    <property type="project" value="UniProtKB-KW"/>
</dbReference>
<dbReference type="NCBIfam" id="TIGR02937">
    <property type="entry name" value="sigma70-ECF"/>
    <property type="match status" value="1"/>
</dbReference>
<dbReference type="GO" id="GO:0016987">
    <property type="term" value="F:sigma factor activity"/>
    <property type="evidence" value="ECO:0007669"/>
    <property type="project" value="UniProtKB-KW"/>
</dbReference>
<gene>
    <name evidence="9" type="ORF">SAMN05216192_1758</name>
</gene>
<dbReference type="PROSITE" id="PS01063">
    <property type="entry name" value="SIGMA70_ECF"/>
    <property type="match status" value="1"/>
</dbReference>
<dbReference type="SUPFAM" id="SSF88946">
    <property type="entry name" value="Sigma2 domain of RNA polymerase sigma factors"/>
    <property type="match status" value="1"/>
</dbReference>
<dbReference type="InterPro" id="IPR013325">
    <property type="entry name" value="RNA_pol_sigma_r2"/>
</dbReference>
<dbReference type="InterPro" id="IPR036388">
    <property type="entry name" value="WH-like_DNA-bd_sf"/>
</dbReference>
<dbReference type="CDD" id="cd06171">
    <property type="entry name" value="Sigma70_r4"/>
    <property type="match status" value="1"/>
</dbReference>
<dbReference type="InterPro" id="IPR013249">
    <property type="entry name" value="RNA_pol_sigma70_r4_t2"/>
</dbReference>
<keyword evidence="10" id="KW-1185">Reference proteome</keyword>
<dbReference type="AlphaFoldDB" id="A0A1G9HD88"/>
<keyword evidence="3 6" id="KW-0731">Sigma factor</keyword>
<dbReference type="GO" id="GO:0006352">
    <property type="term" value="P:DNA-templated transcription initiation"/>
    <property type="evidence" value="ECO:0007669"/>
    <property type="project" value="InterPro"/>
</dbReference>
<dbReference type="PANTHER" id="PTHR43133:SF60">
    <property type="entry name" value="RNA POLYMERASE SIGMA FACTOR SIGV"/>
    <property type="match status" value="1"/>
</dbReference>
<dbReference type="OrthoDB" id="3472490at2"/>
<evidence type="ECO:0000259" key="8">
    <source>
        <dbReference type="Pfam" id="PF08281"/>
    </source>
</evidence>
<keyword evidence="5 6" id="KW-0804">Transcription</keyword>
<keyword evidence="4 6" id="KW-0238">DNA-binding</keyword>
<dbReference type="InterPro" id="IPR014284">
    <property type="entry name" value="RNA_pol_sigma-70_dom"/>
</dbReference>
<feature type="domain" description="RNA polymerase sigma factor 70 region 4 type 2" evidence="8">
    <location>
        <begin position="117"/>
        <end position="168"/>
    </location>
</feature>
<dbReference type="PANTHER" id="PTHR43133">
    <property type="entry name" value="RNA POLYMERASE ECF-TYPE SIGMA FACTO"/>
    <property type="match status" value="1"/>
</dbReference>
<evidence type="ECO:0000256" key="4">
    <source>
        <dbReference type="ARBA" id="ARBA00023125"/>
    </source>
</evidence>
<evidence type="ECO:0000256" key="5">
    <source>
        <dbReference type="ARBA" id="ARBA00023163"/>
    </source>
</evidence>
<evidence type="ECO:0000259" key="7">
    <source>
        <dbReference type="Pfam" id="PF04542"/>
    </source>
</evidence>
<reference evidence="10" key="1">
    <citation type="submission" date="2016-10" db="EMBL/GenBank/DDBJ databases">
        <authorList>
            <person name="Varghese N."/>
            <person name="Submissions S."/>
        </authorList>
    </citation>
    <scope>NUCLEOTIDE SEQUENCE [LARGE SCALE GENOMIC DNA]</scope>
    <source>
        <strain evidence="10">CGMCC 1.11012</strain>
    </source>
</reference>
<dbReference type="Gene3D" id="1.10.10.10">
    <property type="entry name" value="Winged helix-like DNA-binding domain superfamily/Winged helix DNA-binding domain"/>
    <property type="match status" value="1"/>
</dbReference>
<protein>
    <recommendedName>
        <fullName evidence="6">RNA polymerase sigma factor</fullName>
    </recommendedName>
</protein>
<dbReference type="GO" id="GO:0006950">
    <property type="term" value="P:response to stress"/>
    <property type="evidence" value="ECO:0007669"/>
    <property type="project" value="UniProtKB-ARBA"/>
</dbReference>
<dbReference type="EMBL" id="FNDX01000075">
    <property type="protein sequence ID" value="SDL10930.1"/>
    <property type="molecule type" value="Genomic_DNA"/>
</dbReference>
<dbReference type="Gene3D" id="1.10.1740.10">
    <property type="match status" value="1"/>
</dbReference>
<dbReference type="STRING" id="1174501.SAMN05216192_1758"/>
<accession>A0A1G9HD88</accession>
<sequence>MSEGTLELIRQAQQGDLSALAGLLREHYNFLFKYLIKATMDPSLAEELAQDTVVRAMEKIGSYNGTSAFSSWLITIATRLYIDRKRRWKREADWLRQERGTAAIRWRFESRNMEWSEVLDALSRLPLPQRISVLLKHYYGYSYEEIGSIMEVPPGTVKSRVSAGLQQLRKELKEDE</sequence>
<proteinExistence type="inferred from homology"/>
<dbReference type="Proteomes" id="UP000199050">
    <property type="component" value="Unassembled WGS sequence"/>
</dbReference>